<dbReference type="SMART" id="SM00732">
    <property type="entry name" value="YqgFc"/>
    <property type="match status" value="1"/>
</dbReference>
<reference evidence="6" key="1">
    <citation type="journal article" date="2015" name="Nature">
        <title>Complex archaea that bridge the gap between prokaryotes and eukaryotes.</title>
        <authorList>
            <person name="Spang A."/>
            <person name="Saw J.H."/>
            <person name="Jorgensen S.L."/>
            <person name="Zaremba-Niedzwiedzka K."/>
            <person name="Martijn J."/>
            <person name="Lind A.E."/>
            <person name="van Eijk R."/>
            <person name="Schleper C."/>
            <person name="Guy L."/>
            <person name="Ettema T.J."/>
        </authorList>
    </citation>
    <scope>NUCLEOTIDE SEQUENCE</scope>
</reference>
<dbReference type="CDD" id="cd16964">
    <property type="entry name" value="YqgF"/>
    <property type="match status" value="1"/>
</dbReference>
<evidence type="ECO:0000259" key="5">
    <source>
        <dbReference type="SMART" id="SM00732"/>
    </source>
</evidence>
<dbReference type="HAMAP" id="MF_00651">
    <property type="entry name" value="Nuclease_YqgF"/>
    <property type="match status" value="1"/>
</dbReference>
<gene>
    <name evidence="6" type="ORF">LCGC14_1082290</name>
</gene>
<dbReference type="GO" id="GO:0005829">
    <property type="term" value="C:cytosol"/>
    <property type="evidence" value="ECO:0007669"/>
    <property type="project" value="TreeGrafter"/>
</dbReference>
<dbReference type="InterPro" id="IPR005227">
    <property type="entry name" value="YqgF"/>
</dbReference>
<sequence>MRKIALDIGSKRIGIAITDETNTLARPLTTIERSNVKTEAKMLTRIIKENEVDIIVAGMPVDLKGAKGVAAQNIEEYLEKLDKLTDTPIIRYDERFTTKIAEDFLRASGLKKGKRKKIIDEAAATIILQNYLEHAKKNQA</sequence>
<keyword evidence="1" id="KW-0963">Cytoplasm</keyword>
<dbReference type="PANTHER" id="PTHR33317">
    <property type="entry name" value="POLYNUCLEOTIDYL TRANSFERASE, RIBONUCLEASE H-LIKE SUPERFAMILY PROTEIN"/>
    <property type="match status" value="1"/>
</dbReference>
<dbReference type="AlphaFoldDB" id="A0A0F9PY29"/>
<dbReference type="InterPro" id="IPR037027">
    <property type="entry name" value="YqgF/RNaseH-like_dom_sf"/>
</dbReference>
<protein>
    <recommendedName>
        <fullName evidence="5">YqgF/RNase H-like domain-containing protein</fullName>
    </recommendedName>
</protein>
<evidence type="ECO:0000313" key="6">
    <source>
        <dbReference type="EMBL" id="KKN05936.1"/>
    </source>
</evidence>
<dbReference type="GO" id="GO:0004518">
    <property type="term" value="F:nuclease activity"/>
    <property type="evidence" value="ECO:0007669"/>
    <property type="project" value="UniProtKB-KW"/>
</dbReference>
<keyword evidence="3" id="KW-0540">Nuclease</keyword>
<evidence type="ECO:0000256" key="1">
    <source>
        <dbReference type="ARBA" id="ARBA00022490"/>
    </source>
</evidence>
<evidence type="ECO:0000256" key="4">
    <source>
        <dbReference type="ARBA" id="ARBA00022801"/>
    </source>
</evidence>
<evidence type="ECO:0000256" key="3">
    <source>
        <dbReference type="ARBA" id="ARBA00022722"/>
    </source>
</evidence>
<dbReference type="GO" id="GO:0016787">
    <property type="term" value="F:hydrolase activity"/>
    <property type="evidence" value="ECO:0007669"/>
    <property type="project" value="UniProtKB-KW"/>
</dbReference>
<proteinExistence type="inferred from homology"/>
<feature type="domain" description="YqgF/RNase H-like" evidence="5">
    <location>
        <begin position="1"/>
        <end position="101"/>
    </location>
</feature>
<keyword evidence="2" id="KW-0690">Ribosome biogenesis</keyword>
<dbReference type="Gene3D" id="3.30.420.140">
    <property type="entry name" value="YqgF/RNase H-like domain"/>
    <property type="match status" value="1"/>
</dbReference>
<keyword evidence="4" id="KW-0378">Hydrolase</keyword>
<dbReference type="EMBL" id="LAZR01004746">
    <property type="protein sequence ID" value="KKN05936.1"/>
    <property type="molecule type" value="Genomic_DNA"/>
</dbReference>
<name>A0A0F9PY29_9ZZZZ</name>
<accession>A0A0F9PY29</accession>
<dbReference type="Pfam" id="PF03652">
    <property type="entry name" value="RuvX"/>
    <property type="match status" value="1"/>
</dbReference>
<dbReference type="InterPro" id="IPR012337">
    <property type="entry name" value="RNaseH-like_sf"/>
</dbReference>
<dbReference type="InterPro" id="IPR006641">
    <property type="entry name" value="YqgF/RNaseH-like_dom"/>
</dbReference>
<dbReference type="NCBIfam" id="TIGR00250">
    <property type="entry name" value="RNAse_H_YqgF"/>
    <property type="match status" value="1"/>
</dbReference>
<comment type="caution">
    <text evidence="6">The sequence shown here is derived from an EMBL/GenBank/DDBJ whole genome shotgun (WGS) entry which is preliminary data.</text>
</comment>
<evidence type="ECO:0000256" key="2">
    <source>
        <dbReference type="ARBA" id="ARBA00022517"/>
    </source>
</evidence>
<dbReference type="GO" id="GO:0000967">
    <property type="term" value="P:rRNA 5'-end processing"/>
    <property type="evidence" value="ECO:0007669"/>
    <property type="project" value="TreeGrafter"/>
</dbReference>
<dbReference type="PANTHER" id="PTHR33317:SF4">
    <property type="entry name" value="POLYNUCLEOTIDYL TRANSFERASE, RIBONUCLEASE H-LIKE SUPERFAMILY PROTEIN"/>
    <property type="match status" value="1"/>
</dbReference>
<dbReference type="SUPFAM" id="SSF53098">
    <property type="entry name" value="Ribonuclease H-like"/>
    <property type="match status" value="1"/>
</dbReference>
<organism evidence="6">
    <name type="scientific">marine sediment metagenome</name>
    <dbReference type="NCBI Taxonomy" id="412755"/>
    <lineage>
        <taxon>unclassified sequences</taxon>
        <taxon>metagenomes</taxon>
        <taxon>ecological metagenomes</taxon>
    </lineage>
</organism>